<dbReference type="Pfam" id="PF21385">
    <property type="entry name" value="ACCA_BT"/>
    <property type="match status" value="1"/>
</dbReference>
<accession>B3RSH2</accession>
<dbReference type="PANTHER" id="PTHR45728">
    <property type="entry name" value="ACETYL-COA CARBOXYLASE, ISOFORM A"/>
    <property type="match status" value="1"/>
</dbReference>
<evidence type="ECO:0000256" key="1">
    <source>
        <dbReference type="ARBA" id="ARBA00001953"/>
    </source>
</evidence>
<dbReference type="GO" id="GO:0006633">
    <property type="term" value="P:fatty acid biosynthetic process"/>
    <property type="evidence" value="ECO:0000318"/>
    <property type="project" value="GO_Central"/>
</dbReference>
<reference evidence="19 20" key="1">
    <citation type="journal article" date="2008" name="Nature">
        <title>The Trichoplax genome and the nature of placozoans.</title>
        <authorList>
            <person name="Srivastava M."/>
            <person name="Begovic E."/>
            <person name="Chapman J."/>
            <person name="Putnam N.H."/>
            <person name="Hellsten U."/>
            <person name="Kawashima T."/>
            <person name="Kuo A."/>
            <person name="Mitros T."/>
            <person name="Salamov A."/>
            <person name="Carpenter M.L."/>
            <person name="Signorovitch A.Y."/>
            <person name="Moreno M.A."/>
            <person name="Kamm K."/>
            <person name="Grimwood J."/>
            <person name="Schmutz J."/>
            <person name="Shapiro H."/>
            <person name="Grigoriev I.V."/>
            <person name="Buss L.W."/>
            <person name="Schierwater B."/>
            <person name="Dellaporta S.L."/>
            <person name="Rokhsar D.S."/>
        </authorList>
    </citation>
    <scope>NUCLEOTIDE SEQUENCE [LARGE SCALE GENOMIC DNA]</scope>
    <source>
        <strain evidence="19 20">Grell-BS-1999</strain>
    </source>
</reference>
<feature type="domain" description="ATP-grasp" evidence="15">
    <location>
        <begin position="176"/>
        <end position="367"/>
    </location>
</feature>
<dbReference type="GO" id="GO:0046872">
    <property type="term" value="F:metal ion binding"/>
    <property type="evidence" value="ECO:0007669"/>
    <property type="project" value="InterPro"/>
</dbReference>
<keyword evidence="7 14" id="KW-0067">ATP-binding</keyword>
<evidence type="ECO:0000256" key="11">
    <source>
        <dbReference type="ARBA" id="ARBA00023268"/>
    </source>
</evidence>
<evidence type="ECO:0000259" key="18">
    <source>
        <dbReference type="PROSITE" id="PS50989"/>
    </source>
</evidence>
<comment type="catalytic activity">
    <reaction evidence="13">
        <text>N(6)-biotinyl-L-lysyl-[protein] + hydrogencarbonate + ATP = N(6)-carboxybiotinyl-L-lysyl-[protein] + ADP + phosphate + H(+)</text>
        <dbReference type="Rhea" id="RHEA:13501"/>
        <dbReference type="Rhea" id="RHEA-COMP:10505"/>
        <dbReference type="Rhea" id="RHEA-COMP:10506"/>
        <dbReference type="ChEBI" id="CHEBI:15378"/>
        <dbReference type="ChEBI" id="CHEBI:17544"/>
        <dbReference type="ChEBI" id="CHEBI:30616"/>
        <dbReference type="ChEBI" id="CHEBI:43474"/>
        <dbReference type="ChEBI" id="CHEBI:83144"/>
        <dbReference type="ChEBI" id="CHEBI:83145"/>
        <dbReference type="ChEBI" id="CHEBI:456216"/>
        <dbReference type="EC" id="6.3.4.14"/>
    </reaction>
</comment>
<evidence type="ECO:0000256" key="7">
    <source>
        <dbReference type="ARBA" id="ARBA00022840"/>
    </source>
</evidence>
<dbReference type="OMA" id="PTPKGHC"/>
<dbReference type="Proteomes" id="UP000009022">
    <property type="component" value="Unassembled WGS sequence"/>
</dbReference>
<comment type="cofactor">
    <cofactor evidence="1">
        <name>biotin</name>
        <dbReference type="ChEBI" id="CHEBI:57586"/>
    </cofactor>
</comment>
<evidence type="ECO:0000256" key="6">
    <source>
        <dbReference type="ARBA" id="ARBA00022832"/>
    </source>
</evidence>
<keyword evidence="20" id="KW-1185">Reference proteome</keyword>
<dbReference type="GO" id="GO:0004075">
    <property type="term" value="F:biotin carboxylase activity"/>
    <property type="evidence" value="ECO:0007669"/>
    <property type="project" value="UniProtKB-EC"/>
</dbReference>
<dbReference type="CDD" id="cd06850">
    <property type="entry name" value="biotinyl_domain"/>
    <property type="match status" value="1"/>
</dbReference>
<evidence type="ECO:0000259" key="17">
    <source>
        <dbReference type="PROSITE" id="PS50980"/>
    </source>
</evidence>
<dbReference type="FunCoup" id="B3RSH2">
    <property type="interactions" value="1613"/>
</dbReference>
<evidence type="ECO:0000313" key="20">
    <source>
        <dbReference type="Proteomes" id="UP000009022"/>
    </source>
</evidence>
<organism evidence="19 20">
    <name type="scientific">Trichoplax adhaerens</name>
    <name type="common">Trichoplax reptans</name>
    <dbReference type="NCBI Taxonomy" id="10228"/>
    <lineage>
        <taxon>Eukaryota</taxon>
        <taxon>Metazoa</taxon>
        <taxon>Placozoa</taxon>
        <taxon>Uniplacotomia</taxon>
        <taxon>Trichoplacea</taxon>
        <taxon>Trichoplacidae</taxon>
        <taxon>Trichoplax</taxon>
    </lineage>
</organism>
<dbReference type="SUPFAM" id="SSF52096">
    <property type="entry name" value="ClpP/crotonase"/>
    <property type="match status" value="2"/>
</dbReference>
<evidence type="ECO:0000256" key="14">
    <source>
        <dbReference type="PROSITE-ProRule" id="PRU00409"/>
    </source>
</evidence>
<dbReference type="PROSITE" id="PS50989">
    <property type="entry name" value="COA_CT_CTER"/>
    <property type="match status" value="1"/>
</dbReference>
<keyword evidence="3" id="KW-0444">Lipid biosynthesis</keyword>
<feature type="non-terminal residue" evidence="19">
    <location>
        <position position="1"/>
    </location>
</feature>
<dbReference type="KEGG" id="tad:TRIADDRAFT_22916"/>
<dbReference type="FunFam" id="2.40.50.100:FF:000005">
    <property type="entry name" value="Acetyl-CoA carboxylase 1"/>
    <property type="match status" value="1"/>
</dbReference>
<dbReference type="CTD" id="6752266"/>
<dbReference type="Pfam" id="PF02785">
    <property type="entry name" value="Biotin_carb_C"/>
    <property type="match status" value="1"/>
</dbReference>
<dbReference type="FunFam" id="3.90.226.10:FF:000010">
    <property type="entry name" value="acetyl-CoA carboxylase isoform X2"/>
    <property type="match status" value="1"/>
</dbReference>
<dbReference type="InterPro" id="IPR029045">
    <property type="entry name" value="ClpP/crotonase-like_dom_sf"/>
</dbReference>
<dbReference type="PhylomeDB" id="B3RSH2"/>
<dbReference type="Pfam" id="PF08326">
    <property type="entry name" value="ACC_central"/>
    <property type="match status" value="1"/>
</dbReference>
<dbReference type="GO" id="GO:0005524">
    <property type="term" value="F:ATP binding"/>
    <property type="evidence" value="ECO:0007669"/>
    <property type="project" value="UniProtKB-UniRule"/>
</dbReference>
<dbReference type="OrthoDB" id="14612at2759"/>
<dbReference type="GO" id="GO:0003989">
    <property type="term" value="F:acetyl-CoA carboxylase activity"/>
    <property type="evidence" value="ECO:0000318"/>
    <property type="project" value="GO_Central"/>
</dbReference>
<name>B3RSH2_TRIAD</name>
<dbReference type="InterPro" id="IPR016185">
    <property type="entry name" value="PreATP-grasp_dom_sf"/>
</dbReference>
<evidence type="ECO:0000259" key="16">
    <source>
        <dbReference type="PROSITE" id="PS50979"/>
    </source>
</evidence>
<dbReference type="InterPro" id="IPR005481">
    <property type="entry name" value="BC-like_N"/>
</dbReference>
<dbReference type="InterPro" id="IPR013537">
    <property type="entry name" value="AcCoA_COase_cen"/>
</dbReference>
<feature type="domain" description="Biotin carboxylation" evidence="16">
    <location>
        <begin position="16"/>
        <end position="519"/>
    </location>
</feature>
<evidence type="ECO:0000256" key="5">
    <source>
        <dbReference type="ARBA" id="ARBA00022741"/>
    </source>
</evidence>
<dbReference type="InterPro" id="IPR011763">
    <property type="entry name" value="COA_CT_C"/>
</dbReference>
<sequence>ITTPEEFVRRFGGTRAIEKVLISNNGIAAVKCMTSVRRWSYEMFGNERAIKFCSMVTPDDLKANAEYIKMADHYVMVPGGTNNHNYANVDLIVEIAKRTKSQAVWAGWGHASENPRLPELLHKNDIAFIGPPEHAMWALGDKIASSIVAQTAGVPTMPWSGSGTLKIDWVEEDVAKGKVAEVTDEVYKKGCVTTVDEGVNSANKIGYPVMIKASEGGGGKGIRKVESEKDFPTLFRQVQSEVPGSPIFIMKLAKCARHLEVQILADQYGQAISLYGRDCSVQRRHQKIIEEAPAAIALPEVFRQMEKAAVTLARMVRYVSAGTVEYLYTEEDGFYFLELNPRLQVEHPCTEMVTDINLPAAQLQIAMGIPLHRISSIRNFYGENPLEDTPIDFSNIDKRLPPKGHVIAARITAENPDENFKPSGGMIHELNFRSSNNVWGYFSVIASGSIHEFADSQFGHCFAWGENREDARRNMVVALQKLSIRADFRTTVEYLIKLMETDDFCNNEISTSWLDALISKKVKAEKPDIMLAVITGALHVASNDIQKRYSTYGASLERGQVLPVNLLTNTVNVELIHDHIKYELQVTRLGLSLYAVVMNSSYIEVEVHRLSDSGLLISLRGNSYTTYITEEVDKYRVVIGGKTCIFEKESDPTILRSPSAGKLVQFLVEDGGAINPTIPYAEIEARLTHYIQSLLVMKMIMSLISTESGKIHYVKRPGAILEPASVLATLELDDPNLVKKAQLFTGKFTNEQYSRLEGAQVHQIFKASLELLLNLMDGYCIPKSHFIKKLEKNIETLVSCLRDPALPLLELKEIMHTMSGRIPASIENAINKELAIYSSNITSVLCQFPSQQIANIIDAHASTLTKRVDRDSFFLNTQTILQLVRRYRNGTRGHMKSVVISMLKKYIEVETIFNQGNYDKCVAALREKYSDNLSLVVTSILSHSQVAMKNTAAVMLIDHISSNETGLTDELIAVLSELTKLNNQENAKVALRARQVLIAAHQPSYQLRRNQVESIFLSAIDMHGHQFCPDNLQKLIVSETSIFDVLPSFFYHDNNIVKMAALEVYVRRSYQAYELKSLKHEKLSGNKWLVEFRFLLPSSHPHRVSMNIKRTKHLSEDLSSYAAKDDSLPPCERIGAMTAIMIFSDLFRNFAAIIRRFRIDPVSPMRSEARKGLEPLWENQTSHLYSDEPIHIINVAILKIDAYKDDALATMLEKFVHAKKSELIEYGIRRITILIIEEGGFPKYFTYRANTIFQEDTIYRHLEPALAFQLEISRMQAFDIAYITTDNPRMHVYFGKGRKSANESVTDRRFFIRMIIRHSDFVTKDASYEYLEKEGERYLLEALDTLEVLVISPEASTDCNHIFLNFVPTVIMDPTKIEENVRRMVLRYGKRLLSLRVLQAEIKMTIRLYMHADQIGLRLVLNSESGYFLSTYLYREYTDNRTGRVTFQSYGKVQGPMHGLSISVPYMTKDHLQSKRYQAQQYGTTYVYDFPELFKQAVSYAWDEYARMNSDVTKPDVLISCEELVLDDQGQLIVLQRLPGENQIGMIAWKIKLFAPECPEGREIILIANDITLNIGSFGLLEDEVFMKASELARRLGIPRIYISVNSGARIGLAEEVKSLFKIAWENQNYPERGFKYLYLTPADFAKFSKAKSVKADLIEDEGESRYKITDIIGMKDGLGVENLSGSGMIAGETSQAYKDIVTISLVTCRSVGIGAYLIRLGQRVIQAENTSIILTGAQALNKVLGRQVYTSNAQLGGVQIMYHNGVSHLTVHDDFEGIYSIVKWLSFVAKSIARPLKSRDAVDREIGYVPSKSSFDARWMLSGKANNDGQWVSGFFDKDSFIEIQRPWAQTVIAGRARLGGIPVGVITAETRAVVAEIPADPANTESEAVILSQAGQVWYPDSSYKTAQAINDFGREGLPLMIFANWRGFSGGQRDMFDEILKFGSYIVDALREYKQPILIYIPPCGELRGGAWVVLDPTINPNYMEMYADKESRGGVLEPEGTVAIKFKKKDIIKTMNRLDANYASLSTACLNKDLKAEERKKLENEKLERENFLAPMYHEAAVMFADLHDTAGRMREKGVIREILDWKTSRRYFYWRLKRLLAEHEIKQLISAANP</sequence>
<dbReference type="InterPro" id="IPR011762">
    <property type="entry name" value="COA_CT_N"/>
</dbReference>
<dbReference type="SUPFAM" id="SSF51246">
    <property type="entry name" value="Rudiment single hybrid motif"/>
    <property type="match status" value="1"/>
</dbReference>
<dbReference type="HOGENOM" id="CLU_000395_5_0_1"/>
<dbReference type="PROSITE" id="PS00866">
    <property type="entry name" value="CPSASE_1"/>
    <property type="match status" value="1"/>
</dbReference>
<dbReference type="Gene3D" id="2.40.460.10">
    <property type="entry name" value="Biotin dependent carboxylase carboxyltransferase"/>
    <property type="match status" value="1"/>
</dbReference>
<dbReference type="FunFam" id="3.40.50.20:FF:000005">
    <property type="entry name" value="acetyl-CoA carboxylase isoform X2"/>
    <property type="match status" value="1"/>
</dbReference>
<dbReference type="FunFam" id="3.90.1770.10:FF:000001">
    <property type="entry name" value="acetyl-CoA carboxylase 1"/>
    <property type="match status" value="1"/>
</dbReference>
<dbReference type="EMBL" id="DS985243">
    <property type="protein sequence ID" value="EDV27057.1"/>
    <property type="molecule type" value="Genomic_DNA"/>
</dbReference>
<dbReference type="SUPFAM" id="SSF56059">
    <property type="entry name" value="Glutathione synthetase ATP-binding domain-like"/>
    <property type="match status" value="1"/>
</dbReference>
<dbReference type="eggNOG" id="KOG0368">
    <property type="taxonomic scope" value="Eukaryota"/>
</dbReference>
<dbReference type="FunFam" id="3.30.1490.20:FF:000003">
    <property type="entry name" value="acetyl-CoA carboxylase isoform X1"/>
    <property type="match status" value="1"/>
</dbReference>
<dbReference type="STRING" id="10228.B3RSH2"/>
<dbReference type="RefSeq" id="XP_002111053.1">
    <property type="nucleotide sequence ID" value="XM_002111017.1"/>
</dbReference>
<comment type="catalytic activity">
    <reaction evidence="12">
        <text>hydrogencarbonate + acetyl-CoA + ATP = malonyl-CoA + ADP + phosphate + H(+)</text>
        <dbReference type="Rhea" id="RHEA:11308"/>
        <dbReference type="ChEBI" id="CHEBI:15378"/>
        <dbReference type="ChEBI" id="CHEBI:17544"/>
        <dbReference type="ChEBI" id="CHEBI:30616"/>
        <dbReference type="ChEBI" id="CHEBI:43474"/>
        <dbReference type="ChEBI" id="CHEBI:57288"/>
        <dbReference type="ChEBI" id="CHEBI:57384"/>
        <dbReference type="ChEBI" id="CHEBI:456216"/>
        <dbReference type="EC" id="6.4.1.2"/>
    </reaction>
</comment>
<keyword evidence="9" id="KW-0275">Fatty acid biosynthesis</keyword>
<dbReference type="InterPro" id="IPR013815">
    <property type="entry name" value="ATP_grasp_subdomain_1"/>
</dbReference>
<dbReference type="Gene3D" id="2.40.50.100">
    <property type="match status" value="1"/>
</dbReference>
<dbReference type="InterPro" id="IPR011054">
    <property type="entry name" value="Rudment_hybrid_motif"/>
</dbReference>
<dbReference type="PANTHER" id="PTHR45728:SF3">
    <property type="entry name" value="ACETYL-COA CARBOXYLASE"/>
    <property type="match status" value="1"/>
</dbReference>
<evidence type="ECO:0000259" key="15">
    <source>
        <dbReference type="PROSITE" id="PS50975"/>
    </source>
</evidence>
<dbReference type="Pfam" id="PF00289">
    <property type="entry name" value="Biotin_carb_N"/>
    <property type="match status" value="1"/>
</dbReference>
<dbReference type="GO" id="GO:0005739">
    <property type="term" value="C:mitochondrion"/>
    <property type="evidence" value="ECO:0000318"/>
    <property type="project" value="GO_Central"/>
</dbReference>
<feature type="domain" description="CoA carboxyltransferase N-terminal" evidence="17">
    <location>
        <begin position="1465"/>
        <end position="1801"/>
    </location>
</feature>
<keyword evidence="5 14" id="KW-0547">Nucleotide-binding</keyword>
<dbReference type="FunFam" id="2.40.460.10:FF:000001">
    <property type="entry name" value="Acetyl-CoA carboxylase 1"/>
    <property type="match status" value="1"/>
</dbReference>
<dbReference type="Gene3D" id="3.90.226.10">
    <property type="entry name" value="2-enoyl-CoA Hydratase, Chain A, domain 1"/>
    <property type="match status" value="2"/>
</dbReference>
<dbReference type="InterPro" id="IPR011764">
    <property type="entry name" value="Biotin_carboxylation_dom"/>
</dbReference>
<dbReference type="InterPro" id="IPR005479">
    <property type="entry name" value="CPAse_ATP-bd"/>
</dbReference>
<dbReference type="Pfam" id="PF00364">
    <property type="entry name" value="Biotin_lipoyl"/>
    <property type="match status" value="1"/>
</dbReference>
<comment type="pathway">
    <text evidence="2">Lipid metabolism; malonyl-CoA biosynthesis; malonyl-CoA from acetyl-CoA: step 1/1.</text>
</comment>
<dbReference type="InterPro" id="IPR049074">
    <property type="entry name" value="ACCA_BT"/>
</dbReference>
<dbReference type="SMART" id="SM00878">
    <property type="entry name" value="Biotin_carb_C"/>
    <property type="match status" value="1"/>
</dbReference>
<dbReference type="SUPFAM" id="SSF52440">
    <property type="entry name" value="PreATP-grasp domain"/>
    <property type="match status" value="1"/>
</dbReference>
<dbReference type="PROSITE" id="PS50980">
    <property type="entry name" value="COA_CT_NTER"/>
    <property type="match status" value="1"/>
</dbReference>
<evidence type="ECO:0000256" key="3">
    <source>
        <dbReference type="ARBA" id="ARBA00022516"/>
    </source>
</evidence>
<dbReference type="Gene3D" id="3.90.1770.10">
    <property type="entry name" value="PreATP-grasp domain"/>
    <property type="match status" value="1"/>
</dbReference>
<dbReference type="PROSITE" id="PS00867">
    <property type="entry name" value="CPSASE_2"/>
    <property type="match status" value="1"/>
</dbReference>
<evidence type="ECO:0000256" key="9">
    <source>
        <dbReference type="ARBA" id="ARBA00023160"/>
    </source>
</evidence>
<gene>
    <name evidence="19" type="ORF">TRIADDRAFT_22916</name>
</gene>
<evidence type="ECO:0000256" key="10">
    <source>
        <dbReference type="ARBA" id="ARBA00023267"/>
    </source>
</evidence>
<dbReference type="Pfam" id="PF01039">
    <property type="entry name" value="Carboxyl_trans"/>
    <property type="match status" value="1"/>
</dbReference>
<evidence type="ECO:0000256" key="8">
    <source>
        <dbReference type="ARBA" id="ARBA00023098"/>
    </source>
</evidence>
<evidence type="ECO:0000256" key="13">
    <source>
        <dbReference type="ARBA" id="ARBA00048600"/>
    </source>
</evidence>
<dbReference type="InterPro" id="IPR034733">
    <property type="entry name" value="AcCoA_carboxyl_beta"/>
</dbReference>
<dbReference type="Gene3D" id="3.30.470.20">
    <property type="entry name" value="ATP-grasp fold, B domain"/>
    <property type="match status" value="1"/>
</dbReference>
<evidence type="ECO:0000313" key="19">
    <source>
        <dbReference type="EMBL" id="EDV27057.1"/>
    </source>
</evidence>
<dbReference type="PROSITE" id="PS50979">
    <property type="entry name" value="BC"/>
    <property type="match status" value="1"/>
</dbReference>
<keyword evidence="11" id="KW-0511">Multifunctional enzyme</keyword>
<dbReference type="InParanoid" id="B3RSH2"/>
<dbReference type="PROSITE" id="PS50975">
    <property type="entry name" value="ATP_GRASP"/>
    <property type="match status" value="1"/>
</dbReference>
<dbReference type="Pfam" id="PF02786">
    <property type="entry name" value="CPSase_L_D2"/>
    <property type="match status" value="1"/>
</dbReference>
<evidence type="ECO:0000256" key="4">
    <source>
        <dbReference type="ARBA" id="ARBA00022598"/>
    </source>
</evidence>
<dbReference type="InterPro" id="IPR000089">
    <property type="entry name" value="Biotin_lipoyl"/>
</dbReference>
<proteinExistence type="predicted"/>
<dbReference type="InterPro" id="IPR011761">
    <property type="entry name" value="ATP-grasp"/>
</dbReference>
<keyword evidence="6" id="KW-0276">Fatty acid metabolism</keyword>
<dbReference type="Gene3D" id="3.30.1490.20">
    <property type="entry name" value="ATP-grasp fold, A domain"/>
    <property type="match status" value="1"/>
</dbReference>
<feature type="domain" description="CoA carboxyltransferase C-terminal" evidence="18">
    <location>
        <begin position="1802"/>
        <end position="2116"/>
    </location>
</feature>
<dbReference type="Gene3D" id="3.40.50.20">
    <property type="match status" value="1"/>
</dbReference>
<protein>
    <recommendedName>
        <fullName evidence="21">Acetyl-CoA carboxylase</fullName>
    </recommendedName>
</protein>
<dbReference type="GeneID" id="6752266"/>
<keyword evidence="8" id="KW-0443">Lipid metabolism</keyword>
<dbReference type="InterPro" id="IPR005482">
    <property type="entry name" value="Biotin_COase_C"/>
</dbReference>
<evidence type="ECO:0008006" key="21">
    <source>
        <dbReference type="Google" id="ProtNLM"/>
    </source>
</evidence>
<evidence type="ECO:0000256" key="12">
    <source>
        <dbReference type="ARBA" id="ARBA00048065"/>
    </source>
</evidence>
<dbReference type="InterPro" id="IPR049076">
    <property type="entry name" value="ACCA"/>
</dbReference>
<keyword evidence="4" id="KW-0436">Ligase</keyword>
<keyword evidence="10" id="KW-0092">Biotin</keyword>
<evidence type="ECO:0000256" key="2">
    <source>
        <dbReference type="ARBA" id="ARBA00004956"/>
    </source>
</evidence>